<keyword evidence="2 8" id="KW-0863">Zinc-finger</keyword>
<evidence type="ECO:0000256" key="8">
    <source>
        <dbReference type="PROSITE-ProRule" id="PRU00071"/>
    </source>
</evidence>
<evidence type="ECO:0000313" key="13">
    <source>
        <dbReference type="Proteomes" id="UP001064489"/>
    </source>
</evidence>
<dbReference type="PANTHER" id="PTHR31992">
    <property type="entry name" value="DOF ZINC FINGER PROTEIN DOF1.4-RELATED"/>
    <property type="match status" value="1"/>
</dbReference>
<dbReference type="PROSITE" id="PS01361">
    <property type="entry name" value="ZF_DOF_1"/>
    <property type="match status" value="1"/>
</dbReference>
<dbReference type="PROSITE" id="PS50884">
    <property type="entry name" value="ZF_DOF_2"/>
    <property type="match status" value="1"/>
</dbReference>
<dbReference type="Proteomes" id="UP001064489">
    <property type="component" value="Chromosome 9"/>
</dbReference>
<keyword evidence="1 9" id="KW-0479">Metal-binding</keyword>
<dbReference type="GO" id="GO:0003677">
    <property type="term" value="F:DNA binding"/>
    <property type="evidence" value="ECO:0007669"/>
    <property type="project" value="UniProtKB-UniRule"/>
</dbReference>
<evidence type="ECO:0000256" key="5">
    <source>
        <dbReference type="ARBA" id="ARBA00023125"/>
    </source>
</evidence>
<keyword evidence="4 9" id="KW-0805">Transcription regulation</keyword>
<sequence>MSSETTDWKPSRPQNLTTSQQLPKITEPLPCPRCDSLSTKFCYYNNYNLSQPRHFCKSCRRYWTQGGTLRNVPVGGGTRKNTKRTRTPSSYSSTSSYATGATSSSSSSTLTHETMSVPANSVPVLPSASPKMGPVSTNGVNLNESGNFTAMLNMQGHNFLGLGGGFPGYGLGSSFEELDLGFGGTRVWDVPGASYGINGHNSGVGGGGGGGGSGGSVGGVGFGCNTWQMMSNDDHHDQAGNGGPLVGDQDCFAWSGLAISTPGKGLK</sequence>
<evidence type="ECO:0000256" key="9">
    <source>
        <dbReference type="RuleBase" id="RU369094"/>
    </source>
</evidence>
<evidence type="ECO:0000256" key="7">
    <source>
        <dbReference type="ARBA" id="ARBA00023242"/>
    </source>
</evidence>
<organism evidence="12 13">
    <name type="scientific">Acer negundo</name>
    <name type="common">Box elder</name>
    <dbReference type="NCBI Taxonomy" id="4023"/>
    <lineage>
        <taxon>Eukaryota</taxon>
        <taxon>Viridiplantae</taxon>
        <taxon>Streptophyta</taxon>
        <taxon>Embryophyta</taxon>
        <taxon>Tracheophyta</taxon>
        <taxon>Spermatophyta</taxon>
        <taxon>Magnoliopsida</taxon>
        <taxon>eudicotyledons</taxon>
        <taxon>Gunneridae</taxon>
        <taxon>Pentapetalae</taxon>
        <taxon>rosids</taxon>
        <taxon>malvids</taxon>
        <taxon>Sapindales</taxon>
        <taxon>Sapindaceae</taxon>
        <taxon>Hippocastanoideae</taxon>
        <taxon>Acereae</taxon>
        <taxon>Acer</taxon>
    </lineage>
</organism>
<name>A0AAD5JJD5_ACENE</name>
<evidence type="ECO:0000256" key="10">
    <source>
        <dbReference type="SAM" id="MobiDB-lite"/>
    </source>
</evidence>
<evidence type="ECO:0000256" key="1">
    <source>
        <dbReference type="ARBA" id="ARBA00022723"/>
    </source>
</evidence>
<dbReference type="InterPro" id="IPR003851">
    <property type="entry name" value="Znf_Dof"/>
</dbReference>
<keyword evidence="7 8" id="KW-0539">Nucleus</keyword>
<keyword evidence="13" id="KW-1185">Reference proteome</keyword>
<feature type="compositionally biased region" description="Basic and acidic residues" evidence="10">
    <location>
        <begin position="1"/>
        <end position="10"/>
    </location>
</feature>
<feature type="compositionally biased region" description="Polar residues" evidence="10">
    <location>
        <begin position="12"/>
        <end position="23"/>
    </location>
</feature>
<dbReference type="PANTHER" id="PTHR31992:SF203">
    <property type="entry name" value="DOF ZINC FINGER PROTEIN"/>
    <property type="match status" value="1"/>
</dbReference>
<keyword evidence="3 9" id="KW-0862">Zinc</keyword>
<keyword evidence="5 8" id="KW-0238">DNA-binding</keyword>
<comment type="caution">
    <text evidence="12">The sequence shown here is derived from an EMBL/GenBank/DDBJ whole genome shotgun (WGS) entry which is preliminary data.</text>
</comment>
<dbReference type="AlphaFoldDB" id="A0AAD5JJD5"/>
<dbReference type="GO" id="GO:0003700">
    <property type="term" value="F:DNA-binding transcription factor activity"/>
    <property type="evidence" value="ECO:0007669"/>
    <property type="project" value="UniProtKB-UniRule"/>
</dbReference>
<dbReference type="EMBL" id="JAJSOW010000001">
    <property type="protein sequence ID" value="KAI9201588.1"/>
    <property type="molecule type" value="Genomic_DNA"/>
</dbReference>
<keyword evidence="6 9" id="KW-0804">Transcription</keyword>
<evidence type="ECO:0000256" key="6">
    <source>
        <dbReference type="ARBA" id="ARBA00023163"/>
    </source>
</evidence>
<accession>A0AAD5JJD5</accession>
<proteinExistence type="predicted"/>
<feature type="region of interest" description="Disordered" evidence="10">
    <location>
        <begin position="1"/>
        <end position="25"/>
    </location>
</feature>
<comment type="function">
    <text evidence="9">Transcription factor that binds specifically to a 5'-AA[AG]G-3' consensus core sequence.</text>
</comment>
<feature type="region of interest" description="Disordered" evidence="10">
    <location>
        <begin position="70"/>
        <end position="115"/>
    </location>
</feature>
<gene>
    <name evidence="12" type="ORF">LWI28_025659</name>
</gene>
<evidence type="ECO:0000256" key="2">
    <source>
        <dbReference type="ARBA" id="ARBA00022771"/>
    </source>
</evidence>
<protein>
    <recommendedName>
        <fullName evidence="9">Dof zinc finger protein</fullName>
    </recommendedName>
</protein>
<reference evidence="12" key="2">
    <citation type="submission" date="2023-02" db="EMBL/GenBank/DDBJ databases">
        <authorList>
            <person name="Swenson N.G."/>
            <person name="Wegrzyn J.L."/>
            <person name="Mcevoy S.L."/>
        </authorList>
    </citation>
    <scope>NUCLEOTIDE SEQUENCE</scope>
    <source>
        <strain evidence="12">91603</strain>
        <tissue evidence="12">Leaf</tissue>
    </source>
</reference>
<feature type="compositionally biased region" description="Low complexity" evidence="10">
    <location>
        <begin position="87"/>
        <end position="115"/>
    </location>
</feature>
<evidence type="ECO:0000256" key="4">
    <source>
        <dbReference type="ARBA" id="ARBA00023015"/>
    </source>
</evidence>
<feature type="domain" description="Dof-type" evidence="11">
    <location>
        <begin position="29"/>
        <end position="83"/>
    </location>
</feature>
<evidence type="ECO:0000259" key="11">
    <source>
        <dbReference type="PROSITE" id="PS50884"/>
    </source>
</evidence>
<dbReference type="GO" id="GO:0005634">
    <property type="term" value="C:nucleus"/>
    <property type="evidence" value="ECO:0007669"/>
    <property type="project" value="UniProtKB-SubCell"/>
</dbReference>
<comment type="subcellular location">
    <subcellularLocation>
        <location evidence="8 9">Nucleus</location>
    </subcellularLocation>
</comment>
<dbReference type="InterPro" id="IPR045174">
    <property type="entry name" value="Dof"/>
</dbReference>
<reference evidence="12" key="1">
    <citation type="journal article" date="2022" name="Plant J.">
        <title>Strategies of tolerance reflected in two North American maple genomes.</title>
        <authorList>
            <person name="McEvoy S.L."/>
            <person name="Sezen U.U."/>
            <person name="Trouern-Trend A."/>
            <person name="McMahon S.M."/>
            <person name="Schaberg P.G."/>
            <person name="Yang J."/>
            <person name="Wegrzyn J.L."/>
            <person name="Swenson N.G."/>
        </authorList>
    </citation>
    <scope>NUCLEOTIDE SEQUENCE</scope>
    <source>
        <strain evidence="12">91603</strain>
    </source>
</reference>
<evidence type="ECO:0000313" key="12">
    <source>
        <dbReference type="EMBL" id="KAI9201588.1"/>
    </source>
</evidence>
<evidence type="ECO:0000256" key="3">
    <source>
        <dbReference type="ARBA" id="ARBA00022833"/>
    </source>
</evidence>
<dbReference type="GO" id="GO:0008270">
    <property type="term" value="F:zinc ion binding"/>
    <property type="evidence" value="ECO:0007669"/>
    <property type="project" value="UniProtKB-KW"/>
</dbReference>
<dbReference type="Pfam" id="PF02701">
    <property type="entry name" value="Zn_ribbon_Dof"/>
    <property type="match status" value="1"/>
</dbReference>